<protein>
    <submittedName>
        <fullName evidence="2">EF-hand domain-containing protein</fullName>
    </submittedName>
</protein>
<evidence type="ECO:0000313" key="1">
    <source>
        <dbReference type="Proteomes" id="UP000887576"/>
    </source>
</evidence>
<dbReference type="WBParaSite" id="JU765_v2.g6569.t1">
    <property type="protein sequence ID" value="JU765_v2.g6569.t1"/>
    <property type="gene ID" value="JU765_v2.g6569"/>
</dbReference>
<organism evidence="1 2">
    <name type="scientific">Panagrolaimus sp. JU765</name>
    <dbReference type="NCBI Taxonomy" id="591449"/>
    <lineage>
        <taxon>Eukaryota</taxon>
        <taxon>Metazoa</taxon>
        <taxon>Ecdysozoa</taxon>
        <taxon>Nematoda</taxon>
        <taxon>Chromadorea</taxon>
        <taxon>Rhabditida</taxon>
        <taxon>Tylenchina</taxon>
        <taxon>Panagrolaimomorpha</taxon>
        <taxon>Panagrolaimoidea</taxon>
        <taxon>Panagrolaimidae</taxon>
        <taxon>Panagrolaimus</taxon>
    </lineage>
</organism>
<name>A0AC34RG24_9BILA</name>
<sequence>MGSIVIYCILCILIPGVVAPPPNRQAQEQQVPPPNQEQQPQNDTPTKPLYQFAYSRYLETVVKILESDPKFSEKLRGMKEEDIKAGRVADHIDDLHQNVFDELTKAKIAEIDRLREEIGKQIEKDGGAHNIKVPDHLDVENWEKFNKEDLRKLIVRTVADMEEIDKQRREEFKEYEMKKKAEQDHKLAAMTPEQRAKAEAEIAEADKRHNNHEKLNHPGGREQLEEVWEEKDQMDKDNFDPRTFFALHDLNGDGFWNDNEIEALFQIEIDKLYNNSNPDDDPRERIEEMYRMREHVIDQMDKNKDRLISLDEFLQDNEAQAPNKQDDGWKDLADQQIYTDEELKRFEQEYAKQQGWGDHAYDPTPLSTPVPYNLGQQQHAQQQQPVAQQQPVQQQQQVHAQPPVEQVQQPVQQQVVQPVPVQQQPQQPVVEQVEKKVVDPGYGI</sequence>
<proteinExistence type="predicted"/>
<reference evidence="2" key="1">
    <citation type="submission" date="2022-11" db="UniProtKB">
        <authorList>
            <consortium name="WormBaseParasite"/>
        </authorList>
    </citation>
    <scope>IDENTIFICATION</scope>
</reference>
<evidence type="ECO:0000313" key="2">
    <source>
        <dbReference type="WBParaSite" id="JU765_v2.g6569.t1"/>
    </source>
</evidence>
<accession>A0AC34RG24</accession>
<dbReference type="Proteomes" id="UP000887576">
    <property type="component" value="Unplaced"/>
</dbReference>